<evidence type="ECO:0000259" key="17">
    <source>
        <dbReference type="PROSITE" id="PS50227"/>
    </source>
</evidence>
<feature type="signal peptide" evidence="15">
    <location>
        <begin position="1"/>
        <end position="18"/>
    </location>
</feature>
<evidence type="ECO:0000256" key="9">
    <source>
        <dbReference type="ARBA" id="ARBA00023136"/>
    </source>
</evidence>
<evidence type="ECO:0000256" key="10">
    <source>
        <dbReference type="ARBA" id="ARBA00023157"/>
    </source>
</evidence>
<dbReference type="PRINTS" id="PR01694">
    <property type="entry name" value="BAIPRECURSOR"/>
</dbReference>
<evidence type="ECO:0000259" key="16">
    <source>
        <dbReference type="PROSITE" id="PS50221"/>
    </source>
</evidence>
<evidence type="ECO:0000313" key="20">
    <source>
        <dbReference type="EMBL" id="OWF51975.1"/>
    </source>
</evidence>
<dbReference type="GO" id="GO:0005886">
    <property type="term" value="C:plasma membrane"/>
    <property type="evidence" value="ECO:0007669"/>
    <property type="project" value="UniProtKB-SubCell"/>
</dbReference>
<evidence type="ECO:0000256" key="7">
    <source>
        <dbReference type="ARBA" id="ARBA00022989"/>
    </source>
</evidence>
<dbReference type="SMART" id="SM00408">
    <property type="entry name" value="IGc2"/>
    <property type="match status" value="1"/>
</dbReference>
<sequence>MKLNEILLCLLWILTVKAAVCPDGGITNHNLPYDSLYEEGERVTLPCQFFAPADCGPITWGKIPSGQPVIPSTRIRIDDVTNETALYSTLTIDPVSVRDEGGIFCSLKQVFIQFYIQIIPLPMVVISPLFKAAKEGSDVIVTCNVTNQHLRHFNDTFQWCHGSNTLQDTMHADNMSISRLFLSNVAIEDSGQYRCGVRGYGDTCANMKHVSILEVYRTEGTNFCKEVFDDHTGLTWIATPAGNIVTQPCMANFTGVVERNCGADGVWGVVVTIGCVRQEIQSALEDLIHLETTPGNAEVIIGNVIASISEITTNPASLTSGDLNSTTAVLEKIVAIITNTAETVLVNEQKFVGIIDDMLAEDNLVSWAEVNDKSSDAVASNLMKIIENFGLIFSRTVTTANPIILNKKNMNVEFRRINLTTPMINFHPEQTLNGSEVGISLNLDSDTSGNLTYTAAFYRTISEILPKSKSYGEFASEVISLSIGSGIETNRLSSPVMLAFDVEKLKRKNNLSGDLSIRCVFWDFGIKQWSSNGCRYVNESCQCDHLTNFAVLMSPIQILDEVTLISLRIITIVGCSISVVGTVLTMLTYLGLWRNVKNDQARLLMNLCAALTVAYVLFLTGIDKTEDNIFCTTIAALLHYFFLVTFCLMLAEGIILLMSVTVVFYSKSKLKWLLFFGWGTPAIVVGTTIGITHGKEYHSQHHCWLTLSNGVLYSFAGPAVAIILVNVAVIVRVQKAIYSSHFIVTKTQRQKIMTGVRSISILLPVLGVTWLFGILAVNADLVVFQYVFALANSLQGFFIFLCYCVFSVPIRRALERKIKLLTSAALSSKENYKIQVIKTKPTNYTVAKYALTNGVPTPFKKATSYQQASLVRRFNSFTALPNIGSR</sequence>
<dbReference type="Gene3D" id="2.60.220.50">
    <property type="match status" value="1"/>
</dbReference>
<dbReference type="Gene3D" id="4.10.1240.10">
    <property type="entry name" value="GPCR, family 2, extracellular hormone receptor domain"/>
    <property type="match status" value="1"/>
</dbReference>
<dbReference type="PROSITE" id="PS50835">
    <property type="entry name" value="IG_LIKE"/>
    <property type="match status" value="2"/>
</dbReference>
<organism evidence="20 21">
    <name type="scientific">Mizuhopecten yessoensis</name>
    <name type="common">Japanese scallop</name>
    <name type="synonym">Patinopecten yessoensis</name>
    <dbReference type="NCBI Taxonomy" id="6573"/>
    <lineage>
        <taxon>Eukaryota</taxon>
        <taxon>Metazoa</taxon>
        <taxon>Spiralia</taxon>
        <taxon>Lophotrochozoa</taxon>
        <taxon>Mollusca</taxon>
        <taxon>Bivalvia</taxon>
        <taxon>Autobranchia</taxon>
        <taxon>Pteriomorphia</taxon>
        <taxon>Pectinida</taxon>
        <taxon>Pectinoidea</taxon>
        <taxon>Pectinidae</taxon>
        <taxon>Mizuhopecten</taxon>
    </lineage>
</organism>
<keyword evidence="7 14" id="KW-1133">Transmembrane helix</keyword>
<feature type="transmembrane region" description="Helical" evidence="14">
    <location>
        <begin position="754"/>
        <end position="777"/>
    </location>
</feature>
<keyword evidence="3" id="KW-1003">Cell membrane</keyword>
<keyword evidence="12" id="KW-0325">Glycoprotein</keyword>
<reference evidence="20 21" key="1">
    <citation type="journal article" date="2017" name="Nat. Ecol. Evol.">
        <title>Scallop genome provides insights into evolution of bilaterian karyotype and development.</title>
        <authorList>
            <person name="Wang S."/>
            <person name="Zhang J."/>
            <person name="Jiao W."/>
            <person name="Li J."/>
            <person name="Xun X."/>
            <person name="Sun Y."/>
            <person name="Guo X."/>
            <person name="Huan P."/>
            <person name="Dong B."/>
            <person name="Zhang L."/>
            <person name="Hu X."/>
            <person name="Sun X."/>
            <person name="Wang J."/>
            <person name="Zhao C."/>
            <person name="Wang Y."/>
            <person name="Wang D."/>
            <person name="Huang X."/>
            <person name="Wang R."/>
            <person name="Lv J."/>
            <person name="Li Y."/>
            <person name="Zhang Z."/>
            <person name="Liu B."/>
            <person name="Lu W."/>
            <person name="Hui Y."/>
            <person name="Liang J."/>
            <person name="Zhou Z."/>
            <person name="Hou R."/>
            <person name="Li X."/>
            <person name="Liu Y."/>
            <person name="Li H."/>
            <person name="Ning X."/>
            <person name="Lin Y."/>
            <person name="Zhao L."/>
            <person name="Xing Q."/>
            <person name="Dou J."/>
            <person name="Li Y."/>
            <person name="Mao J."/>
            <person name="Guo H."/>
            <person name="Dou H."/>
            <person name="Li T."/>
            <person name="Mu C."/>
            <person name="Jiang W."/>
            <person name="Fu Q."/>
            <person name="Fu X."/>
            <person name="Miao Y."/>
            <person name="Liu J."/>
            <person name="Yu Q."/>
            <person name="Li R."/>
            <person name="Liao H."/>
            <person name="Li X."/>
            <person name="Kong Y."/>
            <person name="Jiang Z."/>
            <person name="Chourrout D."/>
            <person name="Li R."/>
            <person name="Bao Z."/>
        </authorList>
    </citation>
    <scope>NUCLEOTIDE SEQUENCE [LARGE SCALE GENOMIC DNA]</scope>
    <source>
        <strain evidence="20 21">PY_sf001</strain>
    </source>
</reference>
<feature type="domain" description="Ig-like" evidence="19">
    <location>
        <begin position="22"/>
        <end position="107"/>
    </location>
</feature>
<dbReference type="GO" id="GO:0004930">
    <property type="term" value="F:G protein-coupled receptor activity"/>
    <property type="evidence" value="ECO:0007669"/>
    <property type="project" value="UniProtKB-KW"/>
</dbReference>
<dbReference type="InterPro" id="IPR057244">
    <property type="entry name" value="GAIN_B"/>
</dbReference>
<keyword evidence="21" id="KW-1185">Reference proteome</keyword>
<dbReference type="STRING" id="6573.A0A210QTD1"/>
<dbReference type="PANTHER" id="PTHR12011">
    <property type="entry name" value="ADHESION G-PROTEIN COUPLED RECEPTOR"/>
    <property type="match status" value="1"/>
</dbReference>
<dbReference type="InterPro" id="IPR007110">
    <property type="entry name" value="Ig-like_dom"/>
</dbReference>
<evidence type="ECO:0000256" key="11">
    <source>
        <dbReference type="ARBA" id="ARBA00023170"/>
    </source>
</evidence>
<feature type="transmembrane region" description="Helical" evidence="14">
    <location>
        <begin position="634"/>
        <end position="665"/>
    </location>
</feature>
<comment type="caution">
    <text evidence="20">The sequence shown here is derived from an EMBL/GenBank/DDBJ whole genome shotgun (WGS) entry which is preliminary data.</text>
</comment>
<dbReference type="PANTHER" id="PTHR12011:SF347">
    <property type="entry name" value="FI21270P1-RELATED"/>
    <property type="match status" value="1"/>
</dbReference>
<dbReference type="CDD" id="cd15040">
    <property type="entry name" value="7tmB2_Adhesion"/>
    <property type="match status" value="1"/>
</dbReference>
<dbReference type="OrthoDB" id="10052455at2759"/>
<dbReference type="Gene3D" id="2.60.40.10">
    <property type="entry name" value="Immunoglobulins"/>
    <property type="match status" value="2"/>
</dbReference>
<dbReference type="Pfam" id="PF00002">
    <property type="entry name" value="7tm_2"/>
    <property type="match status" value="1"/>
</dbReference>
<dbReference type="Pfam" id="PF16489">
    <property type="entry name" value="GAIN"/>
    <property type="match status" value="1"/>
</dbReference>
<dbReference type="SMART" id="SM00303">
    <property type="entry name" value="GPS"/>
    <property type="match status" value="1"/>
</dbReference>
<keyword evidence="8" id="KW-0297">G-protein coupled receptor</keyword>
<evidence type="ECO:0000256" key="8">
    <source>
        <dbReference type="ARBA" id="ARBA00023040"/>
    </source>
</evidence>
<evidence type="ECO:0000256" key="2">
    <source>
        <dbReference type="ARBA" id="ARBA00007343"/>
    </source>
</evidence>
<feature type="transmembrane region" description="Helical" evidence="14">
    <location>
        <begin position="783"/>
        <end position="806"/>
    </location>
</feature>
<evidence type="ECO:0000256" key="1">
    <source>
        <dbReference type="ARBA" id="ARBA00004651"/>
    </source>
</evidence>
<dbReference type="InterPro" id="IPR032471">
    <property type="entry name" value="AGRL2-4_GAIN_subdom_A"/>
</dbReference>
<feature type="transmembrane region" description="Helical" evidence="14">
    <location>
        <begin position="569"/>
        <end position="591"/>
    </location>
</feature>
<keyword evidence="10" id="KW-1015">Disulfide bond</keyword>
<dbReference type="InterPro" id="IPR036179">
    <property type="entry name" value="Ig-like_dom_sf"/>
</dbReference>
<evidence type="ECO:0000256" key="3">
    <source>
        <dbReference type="ARBA" id="ARBA00022475"/>
    </source>
</evidence>
<dbReference type="InterPro" id="IPR000832">
    <property type="entry name" value="GPCR_2_secretin-like"/>
</dbReference>
<dbReference type="InterPro" id="IPR003598">
    <property type="entry name" value="Ig_sub2"/>
</dbReference>
<feature type="domain" description="Ig-like" evidence="19">
    <location>
        <begin position="122"/>
        <end position="211"/>
    </location>
</feature>
<feature type="transmembrane region" description="Helical" evidence="14">
    <location>
        <begin position="603"/>
        <end position="622"/>
    </location>
</feature>
<evidence type="ECO:0000256" key="6">
    <source>
        <dbReference type="ARBA" id="ARBA00022737"/>
    </source>
</evidence>
<feature type="domain" description="GAIN-B" evidence="16">
    <location>
        <begin position="408"/>
        <end position="559"/>
    </location>
</feature>
<evidence type="ECO:0000256" key="12">
    <source>
        <dbReference type="ARBA" id="ARBA00023180"/>
    </source>
</evidence>
<keyword evidence="9 14" id="KW-0472">Membrane</keyword>
<comment type="subcellular location">
    <subcellularLocation>
        <location evidence="1">Cell membrane</location>
        <topology evidence="1">Multi-pass membrane protein</topology>
    </subcellularLocation>
</comment>
<feature type="domain" description="G-protein coupled receptors family 2 profile 2" evidence="18">
    <location>
        <begin position="567"/>
        <end position="807"/>
    </location>
</feature>
<dbReference type="InterPro" id="IPR003599">
    <property type="entry name" value="Ig_sub"/>
</dbReference>
<feature type="transmembrane region" description="Helical" evidence="14">
    <location>
        <begin position="672"/>
        <end position="691"/>
    </location>
</feature>
<dbReference type="AlphaFoldDB" id="A0A210QTD1"/>
<evidence type="ECO:0000259" key="19">
    <source>
        <dbReference type="PROSITE" id="PS50835"/>
    </source>
</evidence>
<gene>
    <name evidence="20" type="ORF">KP79_PYT06656</name>
</gene>
<dbReference type="PROSITE" id="PS50221">
    <property type="entry name" value="GAIN_B"/>
    <property type="match status" value="1"/>
</dbReference>
<dbReference type="PROSITE" id="PS50261">
    <property type="entry name" value="G_PROTEIN_RECEP_F2_4"/>
    <property type="match status" value="1"/>
</dbReference>
<comment type="similarity">
    <text evidence="2">Belongs to the G-protein coupled receptor 2 family. Adhesion G-protein coupled receptor (ADGR) subfamily.</text>
</comment>
<protein>
    <submittedName>
        <fullName evidence="20">Brain-specific angiogenesis inhibitor 1</fullName>
    </submittedName>
</protein>
<keyword evidence="4 14" id="KW-0812">Transmembrane</keyword>
<evidence type="ECO:0000313" key="21">
    <source>
        <dbReference type="Proteomes" id="UP000242188"/>
    </source>
</evidence>
<dbReference type="InterPro" id="IPR013783">
    <property type="entry name" value="Ig-like_fold"/>
</dbReference>
<keyword evidence="6" id="KW-0677">Repeat</keyword>
<dbReference type="Pfam" id="PF02793">
    <property type="entry name" value="HRM"/>
    <property type="match status" value="1"/>
</dbReference>
<dbReference type="SUPFAM" id="SSF111418">
    <property type="entry name" value="Hormone receptor domain"/>
    <property type="match status" value="1"/>
</dbReference>
<evidence type="ECO:0000256" key="4">
    <source>
        <dbReference type="ARBA" id="ARBA00022692"/>
    </source>
</evidence>
<dbReference type="InterPro" id="IPR001879">
    <property type="entry name" value="GPCR_2_extracellular_dom"/>
</dbReference>
<dbReference type="SMART" id="SM00409">
    <property type="entry name" value="IG"/>
    <property type="match status" value="2"/>
</dbReference>
<dbReference type="EMBL" id="NEDP02002011">
    <property type="protein sequence ID" value="OWF51975.1"/>
    <property type="molecule type" value="Genomic_DNA"/>
</dbReference>
<proteinExistence type="inferred from homology"/>
<dbReference type="PRINTS" id="PR00249">
    <property type="entry name" value="GPCRSECRETIN"/>
</dbReference>
<dbReference type="Gene3D" id="1.25.40.610">
    <property type="match status" value="1"/>
</dbReference>
<dbReference type="InterPro" id="IPR000203">
    <property type="entry name" value="GPS"/>
</dbReference>
<dbReference type="InterPro" id="IPR017981">
    <property type="entry name" value="GPCR_2-like_7TM"/>
</dbReference>
<feature type="chain" id="PRO_5013233534" evidence="15">
    <location>
        <begin position="19"/>
        <end position="886"/>
    </location>
</feature>
<dbReference type="InterPro" id="IPR046338">
    <property type="entry name" value="GAIN_dom_sf"/>
</dbReference>
<evidence type="ECO:0000256" key="5">
    <source>
        <dbReference type="ARBA" id="ARBA00022729"/>
    </source>
</evidence>
<dbReference type="SUPFAM" id="SSF48726">
    <property type="entry name" value="Immunoglobulin"/>
    <property type="match status" value="2"/>
</dbReference>
<evidence type="ECO:0000259" key="18">
    <source>
        <dbReference type="PROSITE" id="PS50261"/>
    </source>
</evidence>
<evidence type="ECO:0000256" key="14">
    <source>
        <dbReference type="SAM" id="Phobius"/>
    </source>
</evidence>
<keyword evidence="5 15" id="KW-0732">Signal</keyword>
<dbReference type="InterPro" id="IPR008077">
    <property type="entry name" value="GPCR_2_brain_angio_inhib"/>
</dbReference>
<name>A0A210QTD1_MIZYE</name>
<evidence type="ECO:0000256" key="15">
    <source>
        <dbReference type="SAM" id="SignalP"/>
    </source>
</evidence>
<dbReference type="GO" id="GO:0007166">
    <property type="term" value="P:cell surface receptor signaling pathway"/>
    <property type="evidence" value="ECO:0007669"/>
    <property type="project" value="InterPro"/>
</dbReference>
<dbReference type="Pfam" id="PF01825">
    <property type="entry name" value="GPS"/>
    <property type="match status" value="1"/>
</dbReference>
<dbReference type="InterPro" id="IPR036445">
    <property type="entry name" value="GPCR_2_extracell_dom_sf"/>
</dbReference>
<keyword evidence="13" id="KW-0807">Transducer</keyword>
<accession>A0A210QTD1</accession>
<keyword evidence="11" id="KW-0675">Receptor</keyword>
<dbReference type="SMART" id="SM00008">
    <property type="entry name" value="HormR"/>
    <property type="match status" value="1"/>
</dbReference>
<dbReference type="Gene3D" id="1.20.1070.10">
    <property type="entry name" value="Rhodopsin 7-helix transmembrane proteins"/>
    <property type="match status" value="1"/>
</dbReference>
<dbReference type="PROSITE" id="PS50227">
    <property type="entry name" value="G_PROTEIN_RECEP_F2_3"/>
    <property type="match status" value="1"/>
</dbReference>
<feature type="domain" description="G-protein coupled receptors family 2 profile 1" evidence="17">
    <location>
        <begin position="203"/>
        <end position="279"/>
    </location>
</feature>
<dbReference type="Proteomes" id="UP000242188">
    <property type="component" value="Unassembled WGS sequence"/>
</dbReference>
<dbReference type="FunFam" id="1.20.1070.10:FF:000058">
    <property type="entry name" value="Adhesion G protein-coupled receptor F5"/>
    <property type="match status" value="1"/>
</dbReference>
<evidence type="ECO:0000256" key="13">
    <source>
        <dbReference type="ARBA" id="ARBA00023224"/>
    </source>
</evidence>
<feature type="transmembrane region" description="Helical" evidence="14">
    <location>
        <begin position="711"/>
        <end position="733"/>
    </location>
</feature>